<evidence type="ECO:0000256" key="2">
    <source>
        <dbReference type="ARBA" id="ARBA00022478"/>
    </source>
</evidence>
<evidence type="ECO:0000256" key="1">
    <source>
        <dbReference type="ARBA" id="ARBA00004123"/>
    </source>
</evidence>
<dbReference type="PANTHER" id="PTHR13408:SF0">
    <property type="entry name" value="DNA-DIRECTED RNA POLYMERASE III SUBUNIT RPC4"/>
    <property type="match status" value="1"/>
</dbReference>
<keyword evidence="3" id="KW-0804">Transcription</keyword>
<feature type="compositionally biased region" description="Basic and acidic residues" evidence="5">
    <location>
        <begin position="84"/>
        <end position="95"/>
    </location>
</feature>
<dbReference type="GO" id="GO:0042797">
    <property type="term" value="P:tRNA transcription by RNA polymerase III"/>
    <property type="evidence" value="ECO:0007669"/>
    <property type="project" value="TreeGrafter"/>
</dbReference>
<evidence type="ECO:0000256" key="3">
    <source>
        <dbReference type="ARBA" id="ARBA00023163"/>
    </source>
</evidence>
<comment type="subcellular location">
    <subcellularLocation>
        <location evidence="1">Nucleus</location>
    </subcellularLocation>
</comment>
<protein>
    <recommendedName>
        <fullName evidence="8">DNA-directed RNA polymerase III subunit RPC4</fullName>
    </recommendedName>
</protein>
<evidence type="ECO:0000313" key="7">
    <source>
        <dbReference type="Proteomes" id="UP001443914"/>
    </source>
</evidence>
<feature type="compositionally biased region" description="Polar residues" evidence="5">
    <location>
        <begin position="63"/>
        <end position="82"/>
    </location>
</feature>
<keyword evidence="2" id="KW-0240">DNA-directed RNA polymerase</keyword>
<feature type="compositionally biased region" description="Basic residues" evidence="5">
    <location>
        <begin position="8"/>
        <end position="23"/>
    </location>
</feature>
<dbReference type="Proteomes" id="UP001443914">
    <property type="component" value="Unassembled WGS sequence"/>
</dbReference>
<dbReference type="InterPro" id="IPR007811">
    <property type="entry name" value="RPC4"/>
</dbReference>
<dbReference type="GO" id="GO:0003677">
    <property type="term" value="F:DNA binding"/>
    <property type="evidence" value="ECO:0007669"/>
    <property type="project" value="InterPro"/>
</dbReference>
<dbReference type="Pfam" id="PF05132">
    <property type="entry name" value="RNA_pol_Rpc4"/>
    <property type="match status" value="1"/>
</dbReference>
<dbReference type="AlphaFoldDB" id="A0AAW1H9N8"/>
<reference evidence="6" key="1">
    <citation type="submission" date="2024-03" db="EMBL/GenBank/DDBJ databases">
        <title>WGS assembly of Saponaria officinalis var. Norfolk2.</title>
        <authorList>
            <person name="Jenkins J."/>
            <person name="Shu S."/>
            <person name="Grimwood J."/>
            <person name="Barry K."/>
            <person name="Goodstein D."/>
            <person name="Schmutz J."/>
            <person name="Leebens-Mack J."/>
            <person name="Osbourn A."/>
        </authorList>
    </citation>
    <scope>NUCLEOTIDE SEQUENCE [LARGE SCALE GENOMIC DNA]</scope>
    <source>
        <strain evidence="6">JIC</strain>
    </source>
</reference>
<comment type="caution">
    <text evidence="6">The sequence shown here is derived from an EMBL/GenBank/DDBJ whole genome shotgun (WGS) entry which is preliminary data.</text>
</comment>
<accession>A0AAW1H9N8</accession>
<keyword evidence="4" id="KW-0539">Nucleus</keyword>
<feature type="compositionally biased region" description="Basic and acidic residues" evidence="5">
    <location>
        <begin position="50"/>
        <end position="62"/>
    </location>
</feature>
<name>A0AAW1H9N8_SAPOF</name>
<evidence type="ECO:0000313" key="6">
    <source>
        <dbReference type="EMBL" id="KAK9672797.1"/>
    </source>
</evidence>
<organism evidence="6 7">
    <name type="scientific">Saponaria officinalis</name>
    <name type="common">Common soapwort</name>
    <name type="synonym">Lychnis saponaria</name>
    <dbReference type="NCBI Taxonomy" id="3572"/>
    <lineage>
        <taxon>Eukaryota</taxon>
        <taxon>Viridiplantae</taxon>
        <taxon>Streptophyta</taxon>
        <taxon>Embryophyta</taxon>
        <taxon>Tracheophyta</taxon>
        <taxon>Spermatophyta</taxon>
        <taxon>Magnoliopsida</taxon>
        <taxon>eudicotyledons</taxon>
        <taxon>Gunneridae</taxon>
        <taxon>Pentapetalae</taxon>
        <taxon>Caryophyllales</taxon>
        <taxon>Caryophyllaceae</taxon>
        <taxon>Caryophylleae</taxon>
        <taxon>Saponaria</taxon>
    </lineage>
</organism>
<dbReference type="PANTHER" id="PTHR13408">
    <property type="entry name" value="DNA-DIRECTED RNA POLYMERASE III"/>
    <property type="match status" value="1"/>
</dbReference>
<dbReference type="GO" id="GO:0005666">
    <property type="term" value="C:RNA polymerase III complex"/>
    <property type="evidence" value="ECO:0007669"/>
    <property type="project" value="InterPro"/>
</dbReference>
<evidence type="ECO:0000256" key="4">
    <source>
        <dbReference type="ARBA" id="ARBA00023242"/>
    </source>
</evidence>
<evidence type="ECO:0000256" key="5">
    <source>
        <dbReference type="SAM" id="MobiDB-lite"/>
    </source>
</evidence>
<dbReference type="EMBL" id="JBDFQZ010000012">
    <property type="protein sequence ID" value="KAK9672797.1"/>
    <property type="molecule type" value="Genomic_DNA"/>
</dbReference>
<feature type="region of interest" description="Disordered" evidence="5">
    <location>
        <begin position="1"/>
        <end position="140"/>
    </location>
</feature>
<evidence type="ECO:0008006" key="8">
    <source>
        <dbReference type="Google" id="ProtNLM"/>
    </source>
</evidence>
<sequence length="343" mass="38319">MDSDKPTPRKLKFIPKSQNRRVTRSSAVPKTEELDDEDMVARQQLLQRFNDYRQRHRPEAENKSSAQVTFTNESKPVTTTRVSDGPRDGRRKESSELDLMQLDDNIGQSSKSSSSKAGPSDANHAVVNRNGSSDDLPPKNKRYKELWDYNTYYPTTIPWRRPFSGDPYILDELEFGEAARNAEYDESTINPAHELGFLNPETEKNDRLLFFQFPQSLPAMKRVASAKGKEKEGSFPPSNQKVSIAFPSDGSPINAGTSQRYCSIEDLSSGHMGKLLVYKSGAVKLKLGETLYTVSPGVDCDIAQDVAAIDTKKKVYCEIGGIDGRAVVTPDVDYLLNSIIDLR</sequence>
<keyword evidence="7" id="KW-1185">Reference proteome</keyword>
<proteinExistence type="predicted"/>
<gene>
    <name evidence="6" type="ORF">RND81_12G125500</name>
</gene>